<keyword evidence="6" id="KW-1185">Reference proteome</keyword>
<dbReference type="InterPro" id="IPR008920">
    <property type="entry name" value="TF_FadR/GntR_C"/>
</dbReference>
<gene>
    <name evidence="5" type="ORF">OO014_09635</name>
</gene>
<dbReference type="RefSeq" id="WP_272462095.1">
    <property type="nucleotide sequence ID" value="NZ_JAPFQL010000035.1"/>
</dbReference>
<evidence type="ECO:0000313" key="6">
    <source>
        <dbReference type="Proteomes" id="UP001150259"/>
    </source>
</evidence>
<dbReference type="SUPFAM" id="SSF48008">
    <property type="entry name" value="GntR ligand-binding domain-like"/>
    <property type="match status" value="1"/>
</dbReference>
<dbReference type="PRINTS" id="PR00035">
    <property type="entry name" value="HTHGNTR"/>
</dbReference>
<organism evidence="5 6">
    <name type="scientific">Intrasporangium calvum</name>
    <dbReference type="NCBI Taxonomy" id="53358"/>
    <lineage>
        <taxon>Bacteria</taxon>
        <taxon>Bacillati</taxon>
        <taxon>Actinomycetota</taxon>
        <taxon>Actinomycetes</taxon>
        <taxon>Micrococcales</taxon>
        <taxon>Intrasporangiaceae</taxon>
        <taxon>Intrasporangium</taxon>
    </lineage>
</organism>
<name>A0ABT5GHD7_9MICO</name>
<dbReference type="PANTHER" id="PTHR43537:SF44">
    <property type="entry name" value="GNTR FAMILY REGULATORY PROTEIN"/>
    <property type="match status" value="1"/>
</dbReference>
<dbReference type="PROSITE" id="PS50949">
    <property type="entry name" value="HTH_GNTR"/>
    <property type="match status" value="1"/>
</dbReference>
<sequence length="260" mass="28573">MESIMPPRRALAEGFAESLVDDIIAGVYPPNSPLPGEQDLADKSGLSRLTVREAVKSLAAKSVLRVEQGRRTFVNDPSEWSPLDPVLLVARSSHNADRVTLPRKLLEARRVVEVAVAGFAAARRRDSHLEQLRSTIEAMEAAHASTEVEAFVQADIRFHQAILAAADNPFITALFQPLEQVLLIGRRQTSAFPEERVHAIEKHRGIYEAIASGDPAAAQSAMAGHMAQTEDDFDSFVVKHGTVLDLLNEQEPPHDPTKRR</sequence>
<dbReference type="Pfam" id="PF07729">
    <property type="entry name" value="FCD"/>
    <property type="match status" value="1"/>
</dbReference>
<evidence type="ECO:0000256" key="3">
    <source>
        <dbReference type="ARBA" id="ARBA00023163"/>
    </source>
</evidence>
<dbReference type="InterPro" id="IPR000524">
    <property type="entry name" value="Tscrpt_reg_HTH_GntR"/>
</dbReference>
<protein>
    <submittedName>
        <fullName evidence="5">FadR family transcriptional regulator</fullName>
    </submittedName>
</protein>
<dbReference type="EMBL" id="JAPFQL010000035">
    <property type="protein sequence ID" value="MDC5697518.1"/>
    <property type="molecule type" value="Genomic_DNA"/>
</dbReference>
<evidence type="ECO:0000313" key="5">
    <source>
        <dbReference type="EMBL" id="MDC5697518.1"/>
    </source>
</evidence>
<dbReference type="Proteomes" id="UP001150259">
    <property type="component" value="Unassembled WGS sequence"/>
</dbReference>
<evidence type="ECO:0000259" key="4">
    <source>
        <dbReference type="PROSITE" id="PS50949"/>
    </source>
</evidence>
<dbReference type="Gene3D" id="1.20.120.530">
    <property type="entry name" value="GntR ligand-binding domain-like"/>
    <property type="match status" value="1"/>
</dbReference>
<proteinExistence type="predicted"/>
<dbReference type="SMART" id="SM00345">
    <property type="entry name" value="HTH_GNTR"/>
    <property type="match status" value="1"/>
</dbReference>
<dbReference type="SUPFAM" id="SSF46785">
    <property type="entry name" value="Winged helix' DNA-binding domain"/>
    <property type="match status" value="1"/>
</dbReference>
<comment type="caution">
    <text evidence="5">The sequence shown here is derived from an EMBL/GenBank/DDBJ whole genome shotgun (WGS) entry which is preliminary data.</text>
</comment>
<keyword evidence="3" id="KW-0804">Transcription</keyword>
<reference evidence="5 6" key="1">
    <citation type="submission" date="2022-11" db="EMBL/GenBank/DDBJ databases">
        <title>Anaerobic phenanthrene biodegradation by a DNRA strain PheN6.</title>
        <authorList>
            <person name="Zhang Z."/>
        </authorList>
    </citation>
    <scope>NUCLEOTIDE SEQUENCE [LARGE SCALE GENOMIC DNA]</scope>
    <source>
        <strain evidence="5 6">PheN6</strain>
    </source>
</reference>
<dbReference type="SMART" id="SM00895">
    <property type="entry name" value="FCD"/>
    <property type="match status" value="1"/>
</dbReference>
<dbReference type="PANTHER" id="PTHR43537">
    <property type="entry name" value="TRANSCRIPTIONAL REGULATOR, GNTR FAMILY"/>
    <property type="match status" value="1"/>
</dbReference>
<dbReference type="CDD" id="cd07377">
    <property type="entry name" value="WHTH_GntR"/>
    <property type="match status" value="1"/>
</dbReference>
<dbReference type="Gene3D" id="1.10.10.10">
    <property type="entry name" value="Winged helix-like DNA-binding domain superfamily/Winged helix DNA-binding domain"/>
    <property type="match status" value="1"/>
</dbReference>
<evidence type="ECO:0000256" key="2">
    <source>
        <dbReference type="ARBA" id="ARBA00023125"/>
    </source>
</evidence>
<keyword evidence="1" id="KW-0805">Transcription regulation</keyword>
<dbReference type="Pfam" id="PF00392">
    <property type="entry name" value="GntR"/>
    <property type="match status" value="1"/>
</dbReference>
<dbReference type="InterPro" id="IPR011711">
    <property type="entry name" value="GntR_C"/>
</dbReference>
<evidence type="ECO:0000256" key="1">
    <source>
        <dbReference type="ARBA" id="ARBA00023015"/>
    </source>
</evidence>
<keyword evidence="2" id="KW-0238">DNA-binding</keyword>
<accession>A0ABT5GHD7</accession>
<dbReference type="InterPro" id="IPR036388">
    <property type="entry name" value="WH-like_DNA-bd_sf"/>
</dbReference>
<feature type="domain" description="HTH gntR-type" evidence="4">
    <location>
        <begin position="9"/>
        <end position="77"/>
    </location>
</feature>
<dbReference type="InterPro" id="IPR036390">
    <property type="entry name" value="WH_DNA-bd_sf"/>
</dbReference>